<dbReference type="GO" id="GO:0016020">
    <property type="term" value="C:membrane"/>
    <property type="evidence" value="ECO:0007669"/>
    <property type="project" value="GOC"/>
</dbReference>
<evidence type="ECO:0000313" key="3">
    <source>
        <dbReference type="EMBL" id="PNW71562.1"/>
    </source>
</evidence>
<dbReference type="InParanoid" id="A8J8L5"/>
<feature type="signal peptide" evidence="2">
    <location>
        <begin position="1"/>
        <end position="22"/>
    </location>
</feature>
<gene>
    <name evidence="3" type="ORF">CHLRE_16g659450v5</name>
</gene>
<dbReference type="PANTHER" id="PTHR12042:SF21">
    <property type="entry name" value="ALPHA1,4-GALACTOSYLTRANSFERASE 1-RELATED"/>
    <property type="match status" value="1"/>
</dbReference>
<name>A8J8L5_CHLRE</name>
<dbReference type="Pfam" id="PF04488">
    <property type="entry name" value="Gly_transf_sug"/>
    <property type="match status" value="1"/>
</dbReference>
<feature type="compositionally biased region" description="Acidic residues" evidence="1">
    <location>
        <begin position="367"/>
        <end position="421"/>
    </location>
</feature>
<dbReference type="ProMEX" id="A8J8L5"/>
<keyword evidence="2" id="KW-0732">Signal</keyword>
<proteinExistence type="predicted"/>
<dbReference type="InterPro" id="IPR007577">
    <property type="entry name" value="GlycoTrfase_DXD_sugar-bd_CS"/>
</dbReference>
<feature type="compositionally biased region" description="Acidic residues" evidence="1">
    <location>
        <begin position="437"/>
        <end position="446"/>
    </location>
</feature>
<protein>
    <recommendedName>
        <fullName evidence="5">Alpha 1,4-glycosyltransferase domain-containing protein</fullName>
    </recommendedName>
</protein>
<dbReference type="PaxDb" id="3055-EDO99805"/>
<dbReference type="RefSeq" id="XP_001697922.1">
    <property type="nucleotide sequence ID" value="XM_001697870.2"/>
</dbReference>
<dbReference type="FunCoup" id="A8J8L5">
    <property type="interactions" value="44"/>
</dbReference>
<dbReference type="GeneID" id="5723480"/>
<dbReference type="EMBL" id="CM008977">
    <property type="protein sequence ID" value="PNW71562.1"/>
    <property type="molecule type" value="Genomic_DNA"/>
</dbReference>
<dbReference type="InterPro" id="IPR029044">
    <property type="entry name" value="Nucleotide-diphossugar_trans"/>
</dbReference>
<dbReference type="GO" id="GO:0016758">
    <property type="term" value="F:hexosyltransferase activity"/>
    <property type="evidence" value="ECO:0000318"/>
    <property type="project" value="GO_Central"/>
</dbReference>
<dbReference type="Gramene" id="PNW71562">
    <property type="protein sequence ID" value="PNW71562"/>
    <property type="gene ID" value="CHLRE_16g659450v5"/>
</dbReference>
<evidence type="ECO:0000256" key="1">
    <source>
        <dbReference type="SAM" id="MobiDB-lite"/>
    </source>
</evidence>
<reference evidence="3 4" key="1">
    <citation type="journal article" date="2007" name="Science">
        <title>The Chlamydomonas genome reveals the evolution of key animal and plant functions.</title>
        <authorList>
            <person name="Merchant S.S."/>
            <person name="Prochnik S.E."/>
            <person name="Vallon O."/>
            <person name="Harris E.H."/>
            <person name="Karpowicz S.J."/>
            <person name="Witman G.B."/>
            <person name="Terry A."/>
            <person name="Salamov A."/>
            <person name="Fritz-Laylin L.K."/>
            <person name="Marechal-Drouard L."/>
            <person name="Marshall W.F."/>
            <person name="Qu L.H."/>
            <person name="Nelson D.R."/>
            <person name="Sanderfoot A.A."/>
            <person name="Spalding M.H."/>
            <person name="Kapitonov V.V."/>
            <person name="Ren Q."/>
            <person name="Ferris P."/>
            <person name="Lindquist E."/>
            <person name="Shapiro H."/>
            <person name="Lucas S.M."/>
            <person name="Grimwood J."/>
            <person name="Schmutz J."/>
            <person name="Cardol P."/>
            <person name="Cerutti H."/>
            <person name="Chanfreau G."/>
            <person name="Chen C.L."/>
            <person name="Cognat V."/>
            <person name="Croft M.T."/>
            <person name="Dent R."/>
            <person name="Dutcher S."/>
            <person name="Fernandez E."/>
            <person name="Fukuzawa H."/>
            <person name="Gonzalez-Ballester D."/>
            <person name="Gonzalez-Halphen D."/>
            <person name="Hallmann A."/>
            <person name="Hanikenne M."/>
            <person name="Hippler M."/>
            <person name="Inwood W."/>
            <person name="Jabbari K."/>
            <person name="Kalanon M."/>
            <person name="Kuras R."/>
            <person name="Lefebvre P.A."/>
            <person name="Lemaire S.D."/>
            <person name="Lobanov A.V."/>
            <person name="Lohr M."/>
            <person name="Manuell A."/>
            <person name="Meier I."/>
            <person name="Mets L."/>
            <person name="Mittag M."/>
            <person name="Mittelmeier T."/>
            <person name="Moroney J.V."/>
            <person name="Moseley J."/>
            <person name="Napoli C."/>
            <person name="Nedelcu A.M."/>
            <person name="Niyogi K."/>
            <person name="Novoselov S.V."/>
            <person name="Paulsen I.T."/>
            <person name="Pazour G."/>
            <person name="Purton S."/>
            <person name="Ral J.P."/>
            <person name="Riano-Pachon D.M."/>
            <person name="Riekhof W."/>
            <person name="Rymarquis L."/>
            <person name="Schroda M."/>
            <person name="Stern D."/>
            <person name="Umen J."/>
            <person name="Willows R."/>
            <person name="Wilson N."/>
            <person name="Zimmer S.L."/>
            <person name="Allmer J."/>
            <person name="Balk J."/>
            <person name="Bisova K."/>
            <person name="Chen C.J."/>
            <person name="Elias M."/>
            <person name="Gendler K."/>
            <person name="Hauser C."/>
            <person name="Lamb M.R."/>
            <person name="Ledford H."/>
            <person name="Long J.C."/>
            <person name="Minagawa J."/>
            <person name="Page M.D."/>
            <person name="Pan J."/>
            <person name="Pootakham W."/>
            <person name="Roje S."/>
            <person name="Rose A."/>
            <person name="Stahlberg E."/>
            <person name="Terauchi A.M."/>
            <person name="Yang P."/>
            <person name="Ball S."/>
            <person name="Bowler C."/>
            <person name="Dieckmann C.L."/>
            <person name="Gladyshev V.N."/>
            <person name="Green P."/>
            <person name="Jorgensen R."/>
            <person name="Mayfield S."/>
            <person name="Mueller-Roeber B."/>
            <person name="Rajamani S."/>
            <person name="Sayre R.T."/>
            <person name="Brokstein P."/>
            <person name="Dubchak I."/>
            <person name="Goodstein D."/>
            <person name="Hornick L."/>
            <person name="Huang Y.W."/>
            <person name="Jhaveri J."/>
            <person name="Luo Y."/>
            <person name="Martinez D."/>
            <person name="Ngau W.C."/>
            <person name="Otillar B."/>
            <person name="Poliakov A."/>
            <person name="Porter A."/>
            <person name="Szajkowski L."/>
            <person name="Werner G."/>
            <person name="Zhou K."/>
            <person name="Grigoriev I.V."/>
            <person name="Rokhsar D.S."/>
            <person name="Grossman A.R."/>
        </authorList>
    </citation>
    <scope>NUCLEOTIDE SEQUENCE [LARGE SCALE GENOMIC DNA]</scope>
    <source>
        <strain evidence="4">CC-503</strain>
    </source>
</reference>
<sequence>MINNRTLFALLTLCIVSPPVYARLRSLKASVAPRPFLANYKEIRQPLDDGALGNIFLTWTTGPETLDALAVECISSVINAYARQFERPGAHGGVYLLANQLSEEKMEELGWRRRGVYLTRYSVEDVLQDTPLSSWYVEKRAELEAGKYWFSHVTDLMRFALVYKHGGIYMDTDVLVMRPISHNHVNKLVRALSDSNWFECAVMFFQAGHPYLFEVLKQIPRHYRAVDWISAGPKALTIVYEHAPMHAMEHLPGQVDPGVYLGIRLTKAKRFWKEGHIRTKDFIGCEVIHLWGSTARGYVIKKSTTYITGQEQEERLKLRVDALRQISWCKANAPRLDHCGNVTKCSALVKALAAAPKPPAPGHSDGDEVDPGADVDGEQDDNREVEEAEDEEYSESDAAQEEYSEDEQEVEVEEVEVEDGDAGNGQGHRGASLELDQGQDGDEDSGSELRRGIWSTAEWGSRRQVRR</sequence>
<evidence type="ECO:0000256" key="2">
    <source>
        <dbReference type="SAM" id="SignalP"/>
    </source>
</evidence>
<dbReference type="Proteomes" id="UP000006906">
    <property type="component" value="Chromosome 16"/>
</dbReference>
<dbReference type="Gene3D" id="3.90.550.20">
    <property type="match status" value="1"/>
</dbReference>
<dbReference type="OrthoDB" id="543760at2759"/>
<dbReference type="KEGG" id="cre:CHLRE_16g659450v5"/>
<dbReference type="GO" id="GO:0006688">
    <property type="term" value="P:glycosphingolipid biosynthetic process"/>
    <property type="evidence" value="ECO:0000318"/>
    <property type="project" value="GO_Central"/>
</dbReference>
<feature type="region of interest" description="Disordered" evidence="1">
    <location>
        <begin position="355"/>
        <end position="467"/>
    </location>
</feature>
<dbReference type="eggNOG" id="KOG1928">
    <property type="taxonomic scope" value="Eukaryota"/>
</dbReference>
<dbReference type="PANTHER" id="PTHR12042">
    <property type="entry name" value="LACTOSYLCERAMIDE 4-ALPHA-GALACTOSYLTRANSFERASE ALPHA- 1,4-GALACTOSYLTRANSFERASE"/>
    <property type="match status" value="1"/>
</dbReference>
<evidence type="ECO:0008006" key="5">
    <source>
        <dbReference type="Google" id="ProtNLM"/>
    </source>
</evidence>
<keyword evidence="4" id="KW-1185">Reference proteome</keyword>
<dbReference type="SUPFAM" id="SSF53448">
    <property type="entry name" value="Nucleotide-diphospho-sugar transferases"/>
    <property type="match status" value="1"/>
</dbReference>
<dbReference type="HOGENOM" id="CLU_046771_0_0_1"/>
<evidence type="ECO:0000313" key="4">
    <source>
        <dbReference type="Proteomes" id="UP000006906"/>
    </source>
</evidence>
<accession>A8J8L5</accession>
<dbReference type="AlphaFoldDB" id="A8J8L5"/>
<organism evidence="3 4">
    <name type="scientific">Chlamydomonas reinhardtii</name>
    <name type="common">Chlamydomonas smithii</name>
    <dbReference type="NCBI Taxonomy" id="3055"/>
    <lineage>
        <taxon>Eukaryota</taxon>
        <taxon>Viridiplantae</taxon>
        <taxon>Chlorophyta</taxon>
        <taxon>core chlorophytes</taxon>
        <taxon>Chlorophyceae</taxon>
        <taxon>CS clade</taxon>
        <taxon>Chlamydomonadales</taxon>
        <taxon>Chlamydomonadaceae</taxon>
        <taxon>Chlamydomonas</taxon>
    </lineage>
</organism>
<dbReference type="InterPro" id="IPR051981">
    <property type="entry name" value="Glycosyltransf_32"/>
</dbReference>
<feature type="chain" id="PRO_5014297488" description="Alpha 1,4-glycosyltransferase domain-containing protein" evidence="2">
    <location>
        <begin position="23"/>
        <end position="467"/>
    </location>
</feature>